<reference evidence="1" key="1">
    <citation type="submission" date="2021-01" db="EMBL/GenBank/DDBJ databases">
        <authorList>
            <person name="Corre E."/>
            <person name="Pelletier E."/>
            <person name="Niang G."/>
            <person name="Scheremetjew M."/>
            <person name="Finn R."/>
            <person name="Kale V."/>
            <person name="Holt S."/>
            <person name="Cochrane G."/>
            <person name="Meng A."/>
            <person name="Brown T."/>
            <person name="Cohen L."/>
        </authorList>
    </citation>
    <scope>NUCLEOTIDE SEQUENCE</scope>
    <source>
        <strain evidence="1">SAG 63-3</strain>
    </source>
</reference>
<dbReference type="EMBL" id="HBFM01001370">
    <property type="protein sequence ID" value="CAD8764374.1"/>
    <property type="molecule type" value="Transcribed_RNA"/>
</dbReference>
<dbReference type="AlphaFoldDB" id="A0A7S0UMM7"/>
<gene>
    <name evidence="1" type="ORF">PPAR00522_LOCUS758</name>
</gene>
<accession>A0A7S0UMM7</accession>
<name>A0A7S0UMM7_9CHLO</name>
<organism evidence="1">
    <name type="scientific">Polytomella parva</name>
    <dbReference type="NCBI Taxonomy" id="51329"/>
    <lineage>
        <taxon>Eukaryota</taxon>
        <taxon>Viridiplantae</taxon>
        <taxon>Chlorophyta</taxon>
        <taxon>core chlorophytes</taxon>
        <taxon>Chlorophyceae</taxon>
        <taxon>CS clade</taxon>
        <taxon>Chlamydomonadales</taxon>
        <taxon>Chlamydomonadaceae</taxon>
        <taxon>Polytomella</taxon>
    </lineage>
</organism>
<proteinExistence type="predicted"/>
<sequence>MVFVKLIPSEDKVQVKFFYENSKPLSSDEATENQTTIEVAQDVLKLENEPEQHDQSVGDDKIAQVAIPPEEDKCESVSIIPVVEEKMVIAKEKNSKDDSKLVNLHLKITENDYIKVVISEINEVADVKKAEEQPPVAAKPKVKAMDRFLKKLKDLFK</sequence>
<evidence type="ECO:0000313" key="1">
    <source>
        <dbReference type="EMBL" id="CAD8764374.1"/>
    </source>
</evidence>
<protein>
    <submittedName>
        <fullName evidence="1">Uncharacterized protein</fullName>
    </submittedName>
</protein>